<name>A0AAW8B8E7_9GAMM</name>
<reference evidence="2" key="1">
    <citation type="journal article" date="2010" name="Int. J. Syst. Evol. Microbiol.">
        <title>Porticoccus litoralis gen. nov., sp. nov., a gammaproteobacterium isolated from the Yellow Sea.</title>
        <authorList>
            <person name="Oh H.M."/>
            <person name="Kim H."/>
            <person name="Kim K.M."/>
            <person name="Min G.S."/>
            <person name="Cho J.C."/>
        </authorList>
    </citation>
    <scope>NUCLEOTIDE SEQUENCE</scope>
    <source>
        <strain evidence="2">DSM 25064</strain>
    </source>
</reference>
<dbReference type="Gene3D" id="2.40.10.220">
    <property type="entry name" value="predicted glycosyltransferase like domains"/>
    <property type="match status" value="1"/>
</dbReference>
<gene>
    <name evidence="2" type="ORF">Q8A57_08060</name>
</gene>
<dbReference type="Pfam" id="PF07238">
    <property type="entry name" value="PilZ"/>
    <property type="match status" value="1"/>
</dbReference>
<evidence type="ECO:0000313" key="2">
    <source>
        <dbReference type="EMBL" id="MDP1520918.1"/>
    </source>
</evidence>
<evidence type="ECO:0000259" key="1">
    <source>
        <dbReference type="Pfam" id="PF07238"/>
    </source>
</evidence>
<reference evidence="2" key="2">
    <citation type="submission" date="2023-08" db="EMBL/GenBank/DDBJ databases">
        <authorList>
            <person name="Luo J."/>
        </authorList>
    </citation>
    <scope>NUCLEOTIDE SEQUENCE</scope>
    <source>
        <strain evidence="2">DSM 25064</strain>
    </source>
</reference>
<proteinExistence type="predicted"/>
<protein>
    <submittedName>
        <fullName evidence="2">PilZ domain-containing protein</fullName>
    </submittedName>
</protein>
<dbReference type="InterPro" id="IPR009875">
    <property type="entry name" value="PilZ_domain"/>
</dbReference>
<comment type="caution">
    <text evidence="2">The sequence shown here is derived from an EMBL/GenBank/DDBJ whole genome shotgun (WGS) entry which is preliminary data.</text>
</comment>
<dbReference type="RefSeq" id="WP_305170508.1">
    <property type="nucleotide sequence ID" value="NZ_JAUUUU010000003.1"/>
</dbReference>
<evidence type="ECO:0000313" key="3">
    <source>
        <dbReference type="Proteomes" id="UP001178354"/>
    </source>
</evidence>
<dbReference type="AlphaFoldDB" id="A0AAW8B8E7"/>
<keyword evidence="3" id="KW-1185">Reference proteome</keyword>
<feature type="domain" description="PilZ" evidence="1">
    <location>
        <begin position="6"/>
        <end position="112"/>
    </location>
</feature>
<accession>A0AAW8B8E7</accession>
<organism evidence="2 3">
    <name type="scientific">Porticoccus litoralis</name>
    <dbReference type="NCBI Taxonomy" id="434086"/>
    <lineage>
        <taxon>Bacteria</taxon>
        <taxon>Pseudomonadati</taxon>
        <taxon>Pseudomonadota</taxon>
        <taxon>Gammaproteobacteria</taxon>
        <taxon>Cellvibrionales</taxon>
        <taxon>Porticoccaceae</taxon>
        <taxon>Porticoccus</taxon>
    </lineage>
</organism>
<dbReference type="GO" id="GO:0035438">
    <property type="term" value="F:cyclic-di-GMP binding"/>
    <property type="evidence" value="ECO:0007669"/>
    <property type="project" value="InterPro"/>
</dbReference>
<sequence>MSADNERRRLPRLQLDLQVELVDQASGETLGVLVNVHLEGFLMMGGLTLKPDHLYTVELRPITPVPSLEPVTLTMDCLWTRAMGQQDRVWAGCQIVDLAPDEKQKLAAMIEQFTHEAAEEEQHQRMA</sequence>
<dbReference type="Proteomes" id="UP001178354">
    <property type="component" value="Unassembled WGS sequence"/>
</dbReference>
<dbReference type="SUPFAM" id="SSF141371">
    <property type="entry name" value="PilZ domain-like"/>
    <property type="match status" value="1"/>
</dbReference>
<dbReference type="EMBL" id="JAUUUU010000003">
    <property type="protein sequence ID" value="MDP1520918.1"/>
    <property type="molecule type" value="Genomic_DNA"/>
</dbReference>